<accession>A0A5C6N753</accession>
<keyword evidence="6" id="KW-1185">Reference proteome</keyword>
<feature type="region of interest" description="Disordered" evidence="3">
    <location>
        <begin position="1"/>
        <end position="24"/>
    </location>
</feature>
<evidence type="ECO:0000259" key="4">
    <source>
        <dbReference type="Pfam" id="PF15903"/>
    </source>
</evidence>
<dbReference type="AlphaFoldDB" id="A0A5C6N753"/>
<feature type="compositionally biased region" description="Polar residues" evidence="3">
    <location>
        <begin position="1"/>
        <end position="10"/>
    </location>
</feature>
<dbReference type="InterPro" id="IPR031780">
    <property type="entry name" value="FAM65_N"/>
</dbReference>
<comment type="similarity">
    <text evidence="1">Belongs to the RIPOR family.</text>
</comment>
<dbReference type="InterPro" id="IPR026136">
    <property type="entry name" value="RIPOR3"/>
</dbReference>
<dbReference type="Pfam" id="PF15903">
    <property type="entry name" value="PL48"/>
    <property type="match status" value="1"/>
</dbReference>
<dbReference type="Gene3D" id="1.25.10.10">
    <property type="entry name" value="Leucine-rich Repeat Variant"/>
    <property type="match status" value="1"/>
</dbReference>
<reference evidence="5 6" key="1">
    <citation type="submission" date="2019-04" db="EMBL/GenBank/DDBJ databases">
        <title>Chromosome genome assembly for Takifugu flavidus.</title>
        <authorList>
            <person name="Xiao S."/>
        </authorList>
    </citation>
    <scope>NUCLEOTIDE SEQUENCE [LARGE SCALE GENOMIC DNA]</scope>
    <source>
        <strain evidence="5">HTHZ2018</strain>
        <tissue evidence="5">Muscle</tissue>
    </source>
</reference>
<keyword evidence="2" id="KW-0175">Coiled coil</keyword>
<evidence type="ECO:0000313" key="5">
    <source>
        <dbReference type="EMBL" id="TWW62935.1"/>
    </source>
</evidence>
<feature type="coiled-coil region" evidence="2">
    <location>
        <begin position="82"/>
        <end position="109"/>
    </location>
</feature>
<sequence>MAASVQSSFRSKTRTGHRSARMHPWSSREDRAVWPLQLHDVDTVFQVLLRGLREILESQQGEMDFLVSQQRDTKRDSRLAFIYDLEKEIRALERAIRRVEFQLSKVEELYELYCLQWRLCQGVVNMKKAFARSPPTRACRESLLELNRSHRHSLQDISEMERELEILLGELHIKMKGLIGFARLCPGDQYEVTVQLGRQRWRIRGRIKSDDTQSWEEEHMVFLPHIHRNFEIKVMELKGLSWLLVGMVTCASADFFVSKPQLMLVDITELGTIKLQLEIAWNPFDSGEKMKRLSLSRLSVSARRNPLHGRTAGHSPSFTEKYFLPRTTVNDDFSCPVVRIATVLSMARRLQEVEGISAAVESASRHDTGGVSPLSYPFNIPDATFLSSNNPQNATRFCKFSLHLHSVLCTSCCSLALASCCPSGDQRWPAQGPALRIGAQISELSNLLPSQPCSEQELRALRHNLLHLATILKNDLSLLRPSSPQETLGLEEVLGSFDFLSHDINADEDASCLGTLRKPGSFLELDGAWLTSGNDGLDQALEIHLDICCILLQRMRATRFSPSRQELLQELSLQAEALQRVSHLLLEKNKISSTDILPQVQRTREVLLFWEACVSGSSSSPFLCDADSFCATLRKCFTHKVEAKQPGQAEKGALRTVLPAAGQLQAPCRTVPDLRPVCCPDRVTLFQLSAYLRRWGVQDLGAHITRLSKEGRLTFRTSRPGERILSALRSPKRRRTLNTLRGQLVAELLPLGCTLQTLAALQVDANHKVSRAACKCLCRAAGVQTFRNKAVIYYTESLKSDDIQTQQGSCLALKCLKATESVDHITEMCRATDGALRSAARETVLSFGKRGFQAFQRMEQLHIAVEEAVYINQETEITVL</sequence>
<feature type="compositionally biased region" description="Basic residues" evidence="3">
    <location>
        <begin position="11"/>
        <end position="21"/>
    </location>
</feature>
<dbReference type="InterPro" id="IPR011989">
    <property type="entry name" value="ARM-like"/>
</dbReference>
<organism evidence="5 6">
    <name type="scientific">Takifugu flavidus</name>
    <name type="common">sansaifugu</name>
    <dbReference type="NCBI Taxonomy" id="433684"/>
    <lineage>
        <taxon>Eukaryota</taxon>
        <taxon>Metazoa</taxon>
        <taxon>Chordata</taxon>
        <taxon>Craniata</taxon>
        <taxon>Vertebrata</taxon>
        <taxon>Euteleostomi</taxon>
        <taxon>Actinopterygii</taxon>
        <taxon>Neopterygii</taxon>
        <taxon>Teleostei</taxon>
        <taxon>Neoteleostei</taxon>
        <taxon>Acanthomorphata</taxon>
        <taxon>Eupercaria</taxon>
        <taxon>Tetraodontiformes</taxon>
        <taxon>Tetradontoidea</taxon>
        <taxon>Tetraodontidae</taxon>
        <taxon>Takifugu</taxon>
    </lineage>
</organism>
<evidence type="ECO:0000256" key="1">
    <source>
        <dbReference type="ARBA" id="ARBA00005744"/>
    </source>
</evidence>
<dbReference type="PANTHER" id="PTHR15829:SF15">
    <property type="entry name" value="RIPOR FAMILY MEMBER 3"/>
    <property type="match status" value="1"/>
</dbReference>
<dbReference type="Proteomes" id="UP000324091">
    <property type="component" value="Chromosome 4"/>
</dbReference>
<evidence type="ECO:0000256" key="3">
    <source>
        <dbReference type="SAM" id="MobiDB-lite"/>
    </source>
</evidence>
<gene>
    <name evidence="5" type="ORF">D4764_04G0015820</name>
</gene>
<dbReference type="EMBL" id="RHFK02000017">
    <property type="protein sequence ID" value="TWW62935.1"/>
    <property type="molecule type" value="Genomic_DNA"/>
</dbReference>
<feature type="domain" description="FAM65 N-terminal" evidence="4">
    <location>
        <begin position="4"/>
        <end position="324"/>
    </location>
</feature>
<dbReference type="PANTHER" id="PTHR15829">
    <property type="entry name" value="PROTEIN KINASE PKN/PRK1, EFFECTOR"/>
    <property type="match status" value="1"/>
</dbReference>
<evidence type="ECO:0000313" key="6">
    <source>
        <dbReference type="Proteomes" id="UP000324091"/>
    </source>
</evidence>
<comment type="caution">
    <text evidence="5">The sequence shown here is derived from an EMBL/GenBank/DDBJ whole genome shotgun (WGS) entry which is preliminary data.</text>
</comment>
<protein>
    <submittedName>
        <fullName evidence="5">RIPOR family member 3</fullName>
    </submittedName>
</protein>
<name>A0A5C6N753_9TELE</name>
<evidence type="ECO:0000256" key="2">
    <source>
        <dbReference type="SAM" id="Coils"/>
    </source>
</evidence>
<proteinExistence type="inferred from homology"/>